<evidence type="ECO:0000313" key="1">
    <source>
        <dbReference type="EMBL" id="MFD2262959.1"/>
    </source>
</evidence>
<sequence length="52" mass="5413">MRYSRITLRPIIACNDGDGLVVTGGVVEGIGSAVWIEAGTSRDLAPGPIMKV</sequence>
<dbReference type="RefSeq" id="WP_379875928.1">
    <property type="nucleotide sequence ID" value="NZ_JBHUIP010000007.1"/>
</dbReference>
<name>A0ABW5DR88_9PROT</name>
<comment type="caution">
    <text evidence="1">The sequence shown here is derived from an EMBL/GenBank/DDBJ whole genome shotgun (WGS) entry which is preliminary data.</text>
</comment>
<reference evidence="2" key="1">
    <citation type="journal article" date="2019" name="Int. J. Syst. Evol. Microbiol.">
        <title>The Global Catalogue of Microorganisms (GCM) 10K type strain sequencing project: providing services to taxonomists for standard genome sequencing and annotation.</title>
        <authorList>
            <consortium name="The Broad Institute Genomics Platform"/>
            <consortium name="The Broad Institute Genome Sequencing Center for Infectious Disease"/>
            <person name="Wu L."/>
            <person name="Ma J."/>
        </authorList>
    </citation>
    <scope>NUCLEOTIDE SEQUENCE [LARGE SCALE GENOMIC DNA]</scope>
    <source>
        <strain evidence="2">CGMCC 1.19062</strain>
    </source>
</reference>
<dbReference type="EMBL" id="JBHUIP010000007">
    <property type="protein sequence ID" value="MFD2262959.1"/>
    <property type="molecule type" value="Genomic_DNA"/>
</dbReference>
<evidence type="ECO:0000313" key="2">
    <source>
        <dbReference type="Proteomes" id="UP001597295"/>
    </source>
</evidence>
<organism evidence="1 2">
    <name type="scientific">Lacibacterium aquatile</name>
    <dbReference type="NCBI Taxonomy" id="1168082"/>
    <lineage>
        <taxon>Bacteria</taxon>
        <taxon>Pseudomonadati</taxon>
        <taxon>Pseudomonadota</taxon>
        <taxon>Alphaproteobacteria</taxon>
        <taxon>Rhodospirillales</taxon>
        <taxon>Rhodospirillaceae</taxon>
    </lineage>
</organism>
<protein>
    <submittedName>
        <fullName evidence="1">Uncharacterized protein</fullName>
    </submittedName>
</protein>
<accession>A0ABW5DR88</accession>
<keyword evidence="2" id="KW-1185">Reference proteome</keyword>
<proteinExistence type="predicted"/>
<dbReference type="Proteomes" id="UP001597295">
    <property type="component" value="Unassembled WGS sequence"/>
</dbReference>
<gene>
    <name evidence="1" type="ORF">ACFSM5_08680</name>
</gene>